<dbReference type="EMBL" id="BDSP01000052">
    <property type="protein sequence ID" value="GAX12489.1"/>
    <property type="molecule type" value="Genomic_DNA"/>
</dbReference>
<dbReference type="Proteomes" id="UP000198406">
    <property type="component" value="Unassembled WGS sequence"/>
</dbReference>
<proteinExistence type="predicted"/>
<accession>A0A1Z5JEU3</accession>
<organism evidence="1 2">
    <name type="scientific">Fistulifera solaris</name>
    <name type="common">Oleaginous diatom</name>
    <dbReference type="NCBI Taxonomy" id="1519565"/>
    <lineage>
        <taxon>Eukaryota</taxon>
        <taxon>Sar</taxon>
        <taxon>Stramenopiles</taxon>
        <taxon>Ochrophyta</taxon>
        <taxon>Bacillariophyta</taxon>
        <taxon>Bacillariophyceae</taxon>
        <taxon>Bacillariophycidae</taxon>
        <taxon>Naviculales</taxon>
        <taxon>Naviculaceae</taxon>
        <taxon>Fistulifera</taxon>
    </lineage>
</organism>
<evidence type="ECO:0000313" key="1">
    <source>
        <dbReference type="EMBL" id="GAX12489.1"/>
    </source>
</evidence>
<reference evidence="1 2" key="1">
    <citation type="journal article" date="2015" name="Plant Cell">
        <title>Oil accumulation by the oleaginous diatom Fistulifera solaris as revealed by the genome and transcriptome.</title>
        <authorList>
            <person name="Tanaka T."/>
            <person name="Maeda Y."/>
            <person name="Veluchamy A."/>
            <person name="Tanaka M."/>
            <person name="Abida H."/>
            <person name="Marechal E."/>
            <person name="Bowler C."/>
            <person name="Muto M."/>
            <person name="Sunaga Y."/>
            <person name="Tanaka M."/>
            <person name="Yoshino T."/>
            <person name="Taniguchi T."/>
            <person name="Fukuda Y."/>
            <person name="Nemoto M."/>
            <person name="Matsumoto M."/>
            <person name="Wong P.S."/>
            <person name="Aburatani S."/>
            <person name="Fujibuchi W."/>
        </authorList>
    </citation>
    <scope>NUCLEOTIDE SEQUENCE [LARGE SCALE GENOMIC DNA]</scope>
    <source>
        <strain evidence="1 2">JPCC DA0580</strain>
    </source>
</reference>
<keyword evidence="2" id="KW-1185">Reference proteome</keyword>
<protein>
    <submittedName>
        <fullName evidence="1">Uncharacterized protein</fullName>
    </submittedName>
</protein>
<dbReference type="InParanoid" id="A0A1Z5JEU3"/>
<evidence type="ECO:0000313" key="2">
    <source>
        <dbReference type="Proteomes" id="UP000198406"/>
    </source>
</evidence>
<sequence length="879" mass="99951">MSNNTTNNSIFLLGLVPPCLRNYWPEQVAYWRKGGRSPTYMLLKDPADLDDLSKYDFNLAIWRDNGTLTYVSPNSARQDSPCLGERYLSLHFEDHGLNVLYIVGRTKEVMKETAAYFMSKKRYGTKNCTSGSNELSNKSMDTSVVLLGMIPPYLLKPEQVPHWSLGGRSPTYMLLNNTFDLDELNSYDDNLAIWCNNGTLTYVSPKRARRDFPRLGEIILSLHFEDQGLHLYIVGETNEAMKETADFFKTKSGGIMLSESTDNSLLLLGMIPPYLRTPDQVPHWQKGGSSPTYMLMKSTFDLFELFKYKENLAIWCDNGTLTYVLPNQSYRTYSFWEYYGRSNRDSQNSPLLDISCHFRYFADRGLHMFIVGETEEGIKETADFFEYKSATMFSESTDTSLFLLGMIPPYLRRPEQVPHWRKGGHSPTYMLLKDPADLDELNKYNYNLAIWRDNGTLTYLSPNTAHQDSPRLGERFLYLKAEDHGLHLYIVGETDEAMAGTAAFFLNLEGKKLESSSSLEACTFNFTFDFQAGPGCLRHIFEANNKKQLTALADSRCHMRLHFHACHFDDKGRALLDVIQDKRSTFDVLLSKGCTGLTSHNLKRLVHVNTMKRLTLPCLSKNIALLPFSAQVEYLDYSISSSVLEKVIGSVDIATTRISLTIHHDSGTFPTACMISLFRRLADLKHLLELRIRLNFVLIRTHRTIPDCVVQELLLATLANEKLERLDLGDSTRHFDWAPHINALFEGVQSHKNLCSFIIDVYNDHELFASNCSSLRQLLTANRRIRVTNGNGLLCCCGVMFNSDIKELYSFNGFYCGSADLTMDPPSDRLSLVTTALSKSASFNFQRSAVLLANHVDVLYELLPSAIAYHVPIHEHVFP</sequence>
<comment type="caution">
    <text evidence="1">The sequence shown here is derived from an EMBL/GenBank/DDBJ whole genome shotgun (WGS) entry which is preliminary data.</text>
</comment>
<dbReference type="AlphaFoldDB" id="A0A1Z5JEU3"/>
<name>A0A1Z5JEU3_FISSO</name>
<gene>
    <name evidence="1" type="ORF">FisN_24Hu064</name>
</gene>